<evidence type="ECO:0000313" key="3">
    <source>
        <dbReference type="Proteomes" id="UP000287651"/>
    </source>
</evidence>
<feature type="compositionally biased region" description="Basic residues" evidence="1">
    <location>
        <begin position="43"/>
        <end position="62"/>
    </location>
</feature>
<dbReference type="EMBL" id="AMZH03009946">
    <property type="protein sequence ID" value="RRT55744.1"/>
    <property type="molecule type" value="Genomic_DNA"/>
</dbReference>
<reference evidence="2 3" key="1">
    <citation type="journal article" date="2014" name="Agronomy (Basel)">
        <title>A Draft Genome Sequence for Ensete ventricosum, the Drought-Tolerant Tree Against Hunger.</title>
        <authorList>
            <person name="Harrison J."/>
            <person name="Moore K.A."/>
            <person name="Paszkiewicz K."/>
            <person name="Jones T."/>
            <person name="Grant M."/>
            <person name="Ambacheew D."/>
            <person name="Muzemil S."/>
            <person name="Studholme D.J."/>
        </authorList>
    </citation>
    <scope>NUCLEOTIDE SEQUENCE [LARGE SCALE GENOMIC DNA]</scope>
</reference>
<feature type="region of interest" description="Disordered" evidence="1">
    <location>
        <begin position="92"/>
        <end position="115"/>
    </location>
</feature>
<name>A0A426YVL3_ENSVE</name>
<feature type="compositionally biased region" description="Gly residues" evidence="1">
    <location>
        <begin position="63"/>
        <end position="74"/>
    </location>
</feature>
<feature type="non-terminal residue" evidence="2">
    <location>
        <position position="115"/>
    </location>
</feature>
<protein>
    <submittedName>
        <fullName evidence="2">Uncharacterized protein</fullName>
    </submittedName>
</protein>
<comment type="caution">
    <text evidence="2">The sequence shown here is derived from an EMBL/GenBank/DDBJ whole genome shotgun (WGS) entry which is preliminary data.</text>
</comment>
<accession>A0A426YVL3</accession>
<feature type="region of interest" description="Disordered" evidence="1">
    <location>
        <begin position="1"/>
        <end position="74"/>
    </location>
</feature>
<evidence type="ECO:0000313" key="2">
    <source>
        <dbReference type="EMBL" id="RRT55744.1"/>
    </source>
</evidence>
<feature type="compositionally biased region" description="Polar residues" evidence="1">
    <location>
        <begin position="12"/>
        <end position="21"/>
    </location>
</feature>
<sequence length="115" mass="12805">MPERTQPPGTKGSRTSQSTAKESPWDVAIDAIKRKGSLTRSGLSRRTKGKQKIARNGRKGGIRRGGIGGEEGGVRMGFRDREAFRGFLGDRFPVLGRKPLRPRGRTIMTRRKPFK</sequence>
<proteinExistence type="predicted"/>
<dbReference type="AlphaFoldDB" id="A0A426YVL3"/>
<evidence type="ECO:0000256" key="1">
    <source>
        <dbReference type="SAM" id="MobiDB-lite"/>
    </source>
</evidence>
<dbReference type="Proteomes" id="UP000287651">
    <property type="component" value="Unassembled WGS sequence"/>
</dbReference>
<feature type="compositionally biased region" description="Basic residues" evidence="1">
    <location>
        <begin position="98"/>
        <end position="115"/>
    </location>
</feature>
<gene>
    <name evidence="2" type="ORF">B296_00038855</name>
</gene>
<organism evidence="2 3">
    <name type="scientific">Ensete ventricosum</name>
    <name type="common">Abyssinian banana</name>
    <name type="synonym">Musa ensete</name>
    <dbReference type="NCBI Taxonomy" id="4639"/>
    <lineage>
        <taxon>Eukaryota</taxon>
        <taxon>Viridiplantae</taxon>
        <taxon>Streptophyta</taxon>
        <taxon>Embryophyta</taxon>
        <taxon>Tracheophyta</taxon>
        <taxon>Spermatophyta</taxon>
        <taxon>Magnoliopsida</taxon>
        <taxon>Liliopsida</taxon>
        <taxon>Zingiberales</taxon>
        <taxon>Musaceae</taxon>
        <taxon>Ensete</taxon>
    </lineage>
</organism>